<dbReference type="AlphaFoldDB" id="A0A1G9NPI8"/>
<proteinExistence type="predicted"/>
<evidence type="ECO:0000313" key="1">
    <source>
        <dbReference type="EMBL" id="SDL88492.1"/>
    </source>
</evidence>
<evidence type="ECO:0000313" key="2">
    <source>
        <dbReference type="Proteomes" id="UP000198706"/>
    </source>
</evidence>
<dbReference type="EMBL" id="FNFD01000034">
    <property type="protein sequence ID" value="SDL88492.1"/>
    <property type="molecule type" value="Genomic_DNA"/>
</dbReference>
<gene>
    <name evidence="1" type="ORF">SAMN05216186_1349</name>
</gene>
<name>A0A1G9NPI8_9PSED</name>
<dbReference type="RefSeq" id="WP_084339705.1">
    <property type="nucleotide sequence ID" value="NZ_CBKZNZ010000033.1"/>
</dbReference>
<reference evidence="1 2" key="1">
    <citation type="submission" date="2016-10" db="EMBL/GenBank/DDBJ databases">
        <authorList>
            <person name="de Groot N.N."/>
        </authorList>
    </citation>
    <scope>NUCLEOTIDE SEQUENCE [LARGE SCALE GENOMIC DNA]</scope>
    <source>
        <strain evidence="1 2">JCM 21544</strain>
    </source>
</reference>
<protein>
    <submittedName>
        <fullName evidence="1">Uncharacterized protein</fullName>
    </submittedName>
</protein>
<accession>A0A1G9NPI8</accession>
<organism evidence="1 2">
    <name type="scientific">Pseudomonas indica</name>
    <dbReference type="NCBI Taxonomy" id="137658"/>
    <lineage>
        <taxon>Bacteria</taxon>
        <taxon>Pseudomonadati</taxon>
        <taxon>Pseudomonadota</taxon>
        <taxon>Gammaproteobacteria</taxon>
        <taxon>Pseudomonadales</taxon>
        <taxon>Pseudomonadaceae</taxon>
        <taxon>Pseudomonas</taxon>
    </lineage>
</organism>
<dbReference type="Proteomes" id="UP000198706">
    <property type="component" value="Unassembled WGS sequence"/>
</dbReference>
<sequence>MPDYRPLPSFTPAGKPVLYVDASQSALELYESAQERLDAARQLALVLFCGDQQLDDSRVFAAFHLLLSDAAGLYEVAFAQYGRRTLPAG</sequence>
<keyword evidence="2" id="KW-1185">Reference proteome</keyword>